<evidence type="ECO:0000313" key="2">
    <source>
        <dbReference type="EMBL" id="MDQ0937190.1"/>
    </source>
</evidence>
<feature type="compositionally biased region" description="Basic and acidic residues" evidence="1">
    <location>
        <begin position="44"/>
        <end position="53"/>
    </location>
</feature>
<evidence type="ECO:0000313" key="3">
    <source>
        <dbReference type="Proteomes" id="UP001223072"/>
    </source>
</evidence>
<evidence type="ECO:0000256" key="1">
    <source>
        <dbReference type="SAM" id="MobiDB-lite"/>
    </source>
</evidence>
<name>A0ABU0RZ17_9ACTN</name>
<gene>
    <name evidence="2" type="ORF">QFZ49_007165</name>
</gene>
<dbReference type="InterPro" id="IPR045701">
    <property type="entry name" value="DUF6059"/>
</dbReference>
<keyword evidence="3" id="KW-1185">Reference proteome</keyword>
<dbReference type="EMBL" id="JAUSZS010000008">
    <property type="protein sequence ID" value="MDQ0937190.1"/>
    <property type="molecule type" value="Genomic_DNA"/>
</dbReference>
<dbReference type="Pfam" id="PF19534">
    <property type="entry name" value="DUF6059"/>
    <property type="match status" value="1"/>
</dbReference>
<protein>
    <submittedName>
        <fullName evidence="2">Uncharacterized protein</fullName>
    </submittedName>
</protein>
<organism evidence="2 3">
    <name type="scientific">Streptomyces turgidiscabies</name>
    <dbReference type="NCBI Taxonomy" id="85558"/>
    <lineage>
        <taxon>Bacteria</taxon>
        <taxon>Bacillati</taxon>
        <taxon>Actinomycetota</taxon>
        <taxon>Actinomycetes</taxon>
        <taxon>Kitasatosporales</taxon>
        <taxon>Streptomycetaceae</taxon>
        <taxon>Streptomyces</taxon>
    </lineage>
</organism>
<dbReference type="RefSeq" id="WP_307630477.1">
    <property type="nucleotide sequence ID" value="NZ_JAUSZS010000008.1"/>
</dbReference>
<proteinExistence type="predicted"/>
<reference evidence="2 3" key="1">
    <citation type="submission" date="2023-07" db="EMBL/GenBank/DDBJ databases">
        <title>Comparative genomics of wheat-associated soil bacteria to identify genetic determinants of phenazine resistance.</title>
        <authorList>
            <person name="Mouncey N."/>
        </authorList>
    </citation>
    <scope>NUCLEOTIDE SEQUENCE [LARGE SCALE GENOMIC DNA]</scope>
    <source>
        <strain evidence="2 3">W2I16</strain>
    </source>
</reference>
<dbReference type="Proteomes" id="UP001223072">
    <property type="component" value="Unassembled WGS sequence"/>
</dbReference>
<comment type="caution">
    <text evidence="2">The sequence shown here is derived from an EMBL/GenBank/DDBJ whole genome shotgun (WGS) entry which is preliminary data.</text>
</comment>
<accession>A0ABU0RZ17</accession>
<sequence>MSGTNKELSALALAAAKRLLRPVGRALVIYGWLWLPGPPPKDLFDWPEKEETPAAHPRRAQLEPLDWRRL</sequence>
<feature type="region of interest" description="Disordered" evidence="1">
    <location>
        <begin position="44"/>
        <end position="70"/>
    </location>
</feature>